<organism evidence="2 3">
    <name type="scientific">Pleurodeles waltl</name>
    <name type="common">Iberian ribbed newt</name>
    <dbReference type="NCBI Taxonomy" id="8319"/>
    <lineage>
        <taxon>Eukaryota</taxon>
        <taxon>Metazoa</taxon>
        <taxon>Chordata</taxon>
        <taxon>Craniata</taxon>
        <taxon>Vertebrata</taxon>
        <taxon>Euteleostomi</taxon>
        <taxon>Amphibia</taxon>
        <taxon>Batrachia</taxon>
        <taxon>Caudata</taxon>
        <taxon>Salamandroidea</taxon>
        <taxon>Salamandridae</taxon>
        <taxon>Pleurodelinae</taxon>
        <taxon>Pleurodeles</taxon>
    </lineage>
</organism>
<name>A0AAV7LY38_PLEWA</name>
<keyword evidence="3" id="KW-1185">Reference proteome</keyword>
<feature type="compositionally biased region" description="Polar residues" evidence="1">
    <location>
        <begin position="75"/>
        <end position="94"/>
    </location>
</feature>
<reference evidence="2" key="1">
    <citation type="journal article" date="2022" name="bioRxiv">
        <title>Sequencing and chromosome-scale assembly of the giantPleurodeles waltlgenome.</title>
        <authorList>
            <person name="Brown T."/>
            <person name="Elewa A."/>
            <person name="Iarovenko S."/>
            <person name="Subramanian E."/>
            <person name="Araus A.J."/>
            <person name="Petzold A."/>
            <person name="Susuki M."/>
            <person name="Suzuki K.-i.T."/>
            <person name="Hayashi T."/>
            <person name="Toyoda A."/>
            <person name="Oliveira C."/>
            <person name="Osipova E."/>
            <person name="Leigh N.D."/>
            <person name="Simon A."/>
            <person name="Yun M.H."/>
        </authorList>
    </citation>
    <scope>NUCLEOTIDE SEQUENCE</scope>
    <source>
        <strain evidence="2">20211129_DDA</strain>
        <tissue evidence="2">Liver</tissue>
    </source>
</reference>
<gene>
    <name evidence="2" type="ORF">NDU88_001597</name>
</gene>
<evidence type="ECO:0000313" key="3">
    <source>
        <dbReference type="Proteomes" id="UP001066276"/>
    </source>
</evidence>
<evidence type="ECO:0000256" key="1">
    <source>
        <dbReference type="SAM" id="MobiDB-lite"/>
    </source>
</evidence>
<feature type="region of interest" description="Disordered" evidence="1">
    <location>
        <begin position="72"/>
        <end position="97"/>
    </location>
</feature>
<proteinExistence type="predicted"/>
<feature type="region of interest" description="Disordered" evidence="1">
    <location>
        <begin position="1"/>
        <end position="28"/>
    </location>
</feature>
<sequence length="188" mass="20652">MTAAVILTFPPKGRPPAQRESTSNEDAGSEWSRRSCWCATGAVAIFSVCHADTENQCGALLGGSCSALARGPQVPHNTRSRQPGSGGENRQNQVGGKGVGIPMAALLAAPPWKIPWGSGKPAGNRRLPFSDRGFTAAVRMTPEAPPACWRCFRGRWPWRSMTDRVRMTPIILKYRWSLQPWRSLLKRR</sequence>
<accession>A0AAV7LY38</accession>
<dbReference type="EMBL" id="JANPWB010000014">
    <property type="protein sequence ID" value="KAJ1096456.1"/>
    <property type="molecule type" value="Genomic_DNA"/>
</dbReference>
<dbReference type="AlphaFoldDB" id="A0AAV7LY38"/>
<comment type="caution">
    <text evidence="2">The sequence shown here is derived from an EMBL/GenBank/DDBJ whole genome shotgun (WGS) entry which is preliminary data.</text>
</comment>
<evidence type="ECO:0000313" key="2">
    <source>
        <dbReference type="EMBL" id="KAJ1096456.1"/>
    </source>
</evidence>
<dbReference type="Proteomes" id="UP001066276">
    <property type="component" value="Chromosome 10"/>
</dbReference>
<protein>
    <submittedName>
        <fullName evidence="2">Uncharacterized protein</fullName>
    </submittedName>
</protein>